<gene>
    <name evidence="2" type="ORF">HLB44_15395</name>
</gene>
<evidence type="ECO:0000313" key="3">
    <source>
        <dbReference type="Proteomes" id="UP000737171"/>
    </source>
</evidence>
<dbReference type="Proteomes" id="UP000737171">
    <property type="component" value="Unassembled WGS sequence"/>
</dbReference>
<name>A0ABX2EID7_9BURK</name>
<evidence type="ECO:0000259" key="1">
    <source>
        <dbReference type="PROSITE" id="PS50837"/>
    </source>
</evidence>
<dbReference type="PANTHER" id="PTHR47691:SF3">
    <property type="entry name" value="HTH-TYPE TRANSCRIPTIONAL REGULATOR RV0890C-RELATED"/>
    <property type="match status" value="1"/>
</dbReference>
<dbReference type="InterPro" id="IPR016032">
    <property type="entry name" value="Sig_transdc_resp-reg_C-effctor"/>
</dbReference>
<comment type="caution">
    <text evidence="2">The sequence shown here is derived from an EMBL/GenBank/DDBJ whole genome shotgun (WGS) entry which is preliminary data.</text>
</comment>
<dbReference type="InterPro" id="IPR007111">
    <property type="entry name" value="NACHT_NTPase"/>
</dbReference>
<dbReference type="PANTHER" id="PTHR47691">
    <property type="entry name" value="REGULATOR-RELATED"/>
    <property type="match status" value="1"/>
</dbReference>
<reference evidence="2 3" key="1">
    <citation type="submission" date="2020-05" db="EMBL/GenBank/DDBJ databases">
        <title>Aquincola sp. isolate from soil.</title>
        <authorList>
            <person name="Han J."/>
            <person name="Kim D.-U."/>
        </authorList>
    </citation>
    <scope>NUCLEOTIDE SEQUENCE [LARGE SCALE GENOMIC DNA]</scope>
    <source>
        <strain evidence="2 3">S2</strain>
    </source>
</reference>
<protein>
    <submittedName>
        <fullName evidence="2">NACHT domain-containing protein</fullName>
    </submittedName>
</protein>
<dbReference type="RefSeq" id="WP_173123967.1">
    <property type="nucleotide sequence ID" value="NZ_JABRWJ010000004.1"/>
</dbReference>
<dbReference type="InterPro" id="IPR036388">
    <property type="entry name" value="WH-like_DNA-bd_sf"/>
</dbReference>
<sequence>MHTPQATGHWQLRLLGGLEARNGELHITRFVSRPTALLLVRLALWPQRMHAREELVDLLWPDAPLDAGRNRLRQALAALKRMLEPPGSDAPPVILADRQSLRINTAALSCDVQAFETALREGRFDAARALYQGELLPGFYDEWVHEERGRLAALAERLAAAPALPAPSAPSAPVAAPPIATLPPVETAEPPSYLTRLFGRDAELAQLPGLLREHRLVTLCGPGGCGKTRLATELLQRLRAAPDGGGFDLLAFVPLAECSDADALRSQLRVSLQLPPPQREAADPLATALAGRRVLLVLDNAEQLVSAPVLELIEGWLGRLPGLHLLVTSRRVLGLPGEREKVLPPLPLPREGSDAAALRANPGIALFIDRARALRPDFQVPERQLAALLALCRALDGLPLAIELAAARSRAFSIAEMHAALTRPFELLQRTGAAARGRRHDSLQAAIDWSWRLLDPAQQALLAALAVFRGGWTADDAQAVCPVDDARARLEALVADSLLTVEAPPDEDADEGAADKPPALRFQMLEGIRAFVLERLPEEQRPALRAAHRAHFAARTEALRAADRVLDDADLPNIAEALRSAVDDGVPGEALALALALSTHWNSQGIAPELLALLDRAFDALPLDAEPAAPAAEGAAPAALMLAMLHLTAGHGQQARGRAAQALQAAGSRPALRGQALCARVRIAFELDRQGSGLEAALDEAAALAQRAGAPALSAEVIGLRGMLLLRHGDDPLRADQLLLEATARHRALGQGREARRLQFERACCLVRQRRWHEALIEAQVCEAAYRDAGDRHQRLSAINLQGVLHAELRQWPDALRAYRRCAQAAWALHNHYWLAYALWNHGRNLARLRRPETAALLMAFSQRFWATHFGTIDRDDLRYVRRVRRLAECQLGRAATAIAWQRGEALTLPQAIGLALAESEPFAGQTP</sequence>
<organism evidence="2 3">
    <name type="scientific">Pseudaquabacterium terrae</name>
    <dbReference type="NCBI Taxonomy" id="2732868"/>
    <lineage>
        <taxon>Bacteria</taxon>
        <taxon>Pseudomonadati</taxon>
        <taxon>Pseudomonadota</taxon>
        <taxon>Betaproteobacteria</taxon>
        <taxon>Burkholderiales</taxon>
        <taxon>Sphaerotilaceae</taxon>
        <taxon>Pseudaquabacterium</taxon>
    </lineage>
</organism>
<accession>A0ABX2EID7</accession>
<dbReference type="PRINTS" id="PR00364">
    <property type="entry name" value="DISEASERSIST"/>
</dbReference>
<dbReference type="SUPFAM" id="SSF52540">
    <property type="entry name" value="P-loop containing nucleoside triphosphate hydrolases"/>
    <property type="match status" value="1"/>
</dbReference>
<feature type="domain" description="NACHT" evidence="1">
    <location>
        <begin position="215"/>
        <end position="330"/>
    </location>
</feature>
<dbReference type="Gene3D" id="3.40.50.300">
    <property type="entry name" value="P-loop containing nucleotide triphosphate hydrolases"/>
    <property type="match status" value="1"/>
</dbReference>
<dbReference type="SUPFAM" id="SSF48452">
    <property type="entry name" value="TPR-like"/>
    <property type="match status" value="1"/>
</dbReference>
<proteinExistence type="predicted"/>
<keyword evidence="3" id="KW-1185">Reference proteome</keyword>
<evidence type="ECO:0000313" key="2">
    <source>
        <dbReference type="EMBL" id="NRF68378.1"/>
    </source>
</evidence>
<dbReference type="EMBL" id="JABRWJ010000004">
    <property type="protein sequence ID" value="NRF68378.1"/>
    <property type="molecule type" value="Genomic_DNA"/>
</dbReference>
<dbReference type="PROSITE" id="PS50837">
    <property type="entry name" value="NACHT"/>
    <property type="match status" value="1"/>
</dbReference>
<dbReference type="InterPro" id="IPR027417">
    <property type="entry name" value="P-loop_NTPase"/>
</dbReference>
<dbReference type="Gene3D" id="1.10.10.10">
    <property type="entry name" value="Winged helix-like DNA-binding domain superfamily/Winged helix DNA-binding domain"/>
    <property type="match status" value="1"/>
</dbReference>
<dbReference type="SUPFAM" id="SSF46894">
    <property type="entry name" value="C-terminal effector domain of the bipartite response regulators"/>
    <property type="match status" value="1"/>
</dbReference>
<dbReference type="InterPro" id="IPR011990">
    <property type="entry name" value="TPR-like_helical_dom_sf"/>
</dbReference>
<dbReference type="Pfam" id="PF05729">
    <property type="entry name" value="NACHT"/>
    <property type="match status" value="1"/>
</dbReference>